<dbReference type="PROSITE" id="PS50893">
    <property type="entry name" value="ABC_TRANSPORTER_2"/>
    <property type="match status" value="1"/>
</dbReference>
<evidence type="ECO:0000256" key="3">
    <source>
        <dbReference type="ARBA" id="ARBA00022741"/>
    </source>
</evidence>
<dbReference type="Pfam" id="PF00005">
    <property type="entry name" value="ABC_tran"/>
    <property type="match status" value="1"/>
</dbReference>
<dbReference type="PANTHER" id="PTHR43335">
    <property type="entry name" value="ABC TRANSPORTER, ATP-BINDING PROTEIN"/>
    <property type="match status" value="1"/>
</dbReference>
<comment type="similarity">
    <text evidence="1">Belongs to the ABC transporter superfamily.</text>
</comment>
<dbReference type="SMART" id="SM00382">
    <property type="entry name" value="AAA"/>
    <property type="match status" value="1"/>
</dbReference>
<proteinExistence type="inferred from homology"/>
<protein>
    <submittedName>
        <fullName evidence="6">ATP-binding cassette domain-containing protein</fullName>
    </submittedName>
</protein>
<accession>A0ABT4UC87</accession>
<gene>
    <name evidence="6" type="ORF">O4J56_28015</name>
</gene>
<evidence type="ECO:0000256" key="2">
    <source>
        <dbReference type="ARBA" id="ARBA00022448"/>
    </source>
</evidence>
<sequence length="238" mass="25416">MPPALRVRALTKAYRSGTALAGVDLDVAEGEVYGLLGPNGAGKTTLMKAVAGLLRPDSGTLEVAGRPFTRDSLRGIGALIDGPGLWPRLDARQHLRTHARLRGVDPDGAVERLLPLVGLDRVADRRTSAYSLGMRWRLGIAIAMVGSPRLLVLDEPTNGLDPIGMRDMRALLRRVAESGATVFVSSHQLDQIARTCDRVGVVVHGRTRYEGPLPGLAEDGDLEAGFFSLVERASGGVR</sequence>
<evidence type="ECO:0000313" key="6">
    <source>
        <dbReference type="EMBL" id="MDA2814522.1"/>
    </source>
</evidence>
<dbReference type="InterPro" id="IPR003439">
    <property type="entry name" value="ABC_transporter-like_ATP-bd"/>
</dbReference>
<dbReference type="Gene3D" id="3.40.50.300">
    <property type="entry name" value="P-loop containing nucleotide triphosphate hydrolases"/>
    <property type="match status" value="1"/>
</dbReference>
<comment type="caution">
    <text evidence="6">The sequence shown here is derived from an EMBL/GenBank/DDBJ whole genome shotgun (WGS) entry which is preliminary data.</text>
</comment>
<dbReference type="Proteomes" id="UP001527866">
    <property type="component" value="Unassembled WGS sequence"/>
</dbReference>
<keyword evidence="2" id="KW-0813">Transport</keyword>
<feature type="domain" description="ABC transporter" evidence="5">
    <location>
        <begin position="5"/>
        <end position="229"/>
    </location>
</feature>
<evidence type="ECO:0000313" key="7">
    <source>
        <dbReference type="Proteomes" id="UP001527866"/>
    </source>
</evidence>
<evidence type="ECO:0000256" key="1">
    <source>
        <dbReference type="ARBA" id="ARBA00005417"/>
    </source>
</evidence>
<organism evidence="6 7">
    <name type="scientific">Nocardiopsis endophytica</name>
    <dbReference type="NCBI Taxonomy" id="3018445"/>
    <lineage>
        <taxon>Bacteria</taxon>
        <taxon>Bacillati</taxon>
        <taxon>Actinomycetota</taxon>
        <taxon>Actinomycetes</taxon>
        <taxon>Streptosporangiales</taxon>
        <taxon>Nocardiopsidaceae</taxon>
        <taxon>Nocardiopsis</taxon>
    </lineage>
</organism>
<dbReference type="GO" id="GO:0005524">
    <property type="term" value="F:ATP binding"/>
    <property type="evidence" value="ECO:0007669"/>
    <property type="project" value="UniProtKB-KW"/>
</dbReference>
<reference evidence="6 7" key="1">
    <citation type="submission" date="2023-01" db="EMBL/GenBank/DDBJ databases">
        <title>Draft genome sequence of Nocardiopsis sp. RSe5-2 isolated from halophytes.</title>
        <authorList>
            <person name="Duangmal K."/>
            <person name="Chantavorakit T."/>
        </authorList>
    </citation>
    <scope>NUCLEOTIDE SEQUENCE [LARGE SCALE GENOMIC DNA]</scope>
    <source>
        <strain evidence="6 7">RSe5-2</strain>
    </source>
</reference>
<dbReference type="PANTHER" id="PTHR43335:SF4">
    <property type="entry name" value="ABC TRANSPORTER, ATP-BINDING PROTEIN"/>
    <property type="match status" value="1"/>
</dbReference>
<keyword evidence="7" id="KW-1185">Reference proteome</keyword>
<evidence type="ECO:0000256" key="4">
    <source>
        <dbReference type="ARBA" id="ARBA00022840"/>
    </source>
</evidence>
<name>A0ABT4UC87_9ACTN</name>
<dbReference type="InterPro" id="IPR027417">
    <property type="entry name" value="P-loop_NTPase"/>
</dbReference>
<evidence type="ECO:0000259" key="5">
    <source>
        <dbReference type="PROSITE" id="PS50893"/>
    </source>
</evidence>
<dbReference type="EMBL" id="JAQFWQ010000126">
    <property type="protein sequence ID" value="MDA2814522.1"/>
    <property type="molecule type" value="Genomic_DNA"/>
</dbReference>
<keyword evidence="4 6" id="KW-0067">ATP-binding</keyword>
<keyword evidence="3" id="KW-0547">Nucleotide-binding</keyword>
<dbReference type="RefSeq" id="WP_270689946.1">
    <property type="nucleotide sequence ID" value="NZ_JAQFWQ010000126.1"/>
</dbReference>
<dbReference type="InterPro" id="IPR003593">
    <property type="entry name" value="AAA+_ATPase"/>
</dbReference>
<dbReference type="SUPFAM" id="SSF52540">
    <property type="entry name" value="P-loop containing nucleoside triphosphate hydrolases"/>
    <property type="match status" value="1"/>
</dbReference>